<proteinExistence type="predicted"/>
<feature type="non-terminal residue" evidence="3">
    <location>
        <position position="33"/>
    </location>
</feature>
<dbReference type="EMBL" id="DAASPW010000065">
    <property type="protein sequence ID" value="HAE6526889.1"/>
    <property type="molecule type" value="Genomic_DNA"/>
</dbReference>
<dbReference type="EMBL" id="DAASPI010000059">
    <property type="protein sequence ID" value="HAE6482266.1"/>
    <property type="molecule type" value="Genomic_DNA"/>
</dbReference>
<organism evidence="3">
    <name type="scientific">Salmonella enterica</name>
    <name type="common">Salmonella choleraesuis</name>
    <dbReference type="NCBI Taxonomy" id="28901"/>
    <lineage>
        <taxon>Bacteria</taxon>
        <taxon>Pseudomonadati</taxon>
        <taxon>Pseudomonadota</taxon>
        <taxon>Gammaproteobacteria</taxon>
        <taxon>Enterobacterales</taxon>
        <taxon>Enterobacteriaceae</taxon>
        <taxon>Salmonella</taxon>
    </lineage>
</organism>
<gene>
    <name evidence="3" type="primary">ompL</name>
    <name evidence="2" type="ORF">G4K30_003681</name>
    <name evidence="3" type="ORF">G4K44_003598</name>
</gene>
<comment type="caution">
    <text evidence="3">The sequence shown here is derived from an EMBL/GenBank/DDBJ whole genome shotgun (WGS) entry which is preliminary data.</text>
</comment>
<evidence type="ECO:0000256" key="1">
    <source>
        <dbReference type="SAM" id="Phobius"/>
    </source>
</evidence>
<name>A0A734S8K4_SALER</name>
<evidence type="ECO:0000313" key="2">
    <source>
        <dbReference type="EMBL" id="HAE6482266.1"/>
    </source>
</evidence>
<keyword evidence="1" id="KW-1133">Transmembrane helix</keyword>
<keyword evidence="1" id="KW-0812">Transmembrane</keyword>
<evidence type="ECO:0000313" key="3">
    <source>
        <dbReference type="EMBL" id="HAE6526889.1"/>
    </source>
</evidence>
<keyword evidence="1" id="KW-0472">Membrane</keyword>
<protein>
    <submittedName>
        <fullName evidence="3">Porin OmpL</fullName>
    </submittedName>
</protein>
<reference evidence="3" key="1">
    <citation type="journal article" date="2018" name="Genome Biol.">
        <title>SKESA: strategic k-mer extension for scrupulous assemblies.</title>
        <authorList>
            <person name="Souvorov A."/>
            <person name="Agarwala R."/>
            <person name="Lipman D.J."/>
        </authorList>
    </citation>
    <scope>NUCLEOTIDE SEQUENCE</scope>
    <source>
        <strain evidence="2">15-5526</strain>
        <strain evidence="3">15-6097</strain>
    </source>
</reference>
<accession>A0A734S8K4</accession>
<reference evidence="3" key="2">
    <citation type="submission" date="2018-07" db="EMBL/GenBank/DDBJ databases">
        <authorList>
            <consortium name="NCBI Pathogen Detection Project"/>
        </authorList>
    </citation>
    <scope>NUCLEOTIDE SEQUENCE</scope>
    <source>
        <strain evidence="2">15-5526</strain>
        <strain evidence="3">15-6097</strain>
    </source>
</reference>
<dbReference type="AlphaFoldDB" id="A0A734S8K4"/>
<sequence>MAASLYLKNGFIMKSLNTLVILTSVISTSVFAG</sequence>
<feature type="transmembrane region" description="Helical" evidence="1">
    <location>
        <begin position="12"/>
        <end position="32"/>
    </location>
</feature>